<accession>A0A426XLU9</accession>
<evidence type="ECO:0000313" key="2">
    <source>
        <dbReference type="Proteomes" id="UP000287651"/>
    </source>
</evidence>
<dbReference type="AlphaFoldDB" id="A0A426XLU9"/>
<evidence type="ECO:0000313" key="1">
    <source>
        <dbReference type="EMBL" id="RRT40422.1"/>
    </source>
</evidence>
<dbReference type="Proteomes" id="UP000287651">
    <property type="component" value="Unassembled WGS sequence"/>
</dbReference>
<reference evidence="1 2" key="1">
    <citation type="journal article" date="2014" name="Agronomy (Basel)">
        <title>A Draft Genome Sequence for Ensete ventricosum, the Drought-Tolerant Tree Against Hunger.</title>
        <authorList>
            <person name="Harrison J."/>
            <person name="Moore K.A."/>
            <person name="Paszkiewicz K."/>
            <person name="Jones T."/>
            <person name="Grant M."/>
            <person name="Ambacheew D."/>
            <person name="Muzemil S."/>
            <person name="Studholme D.J."/>
        </authorList>
    </citation>
    <scope>NUCLEOTIDE SEQUENCE [LARGE SCALE GENOMIC DNA]</scope>
</reference>
<dbReference type="EMBL" id="AMZH03019393">
    <property type="protein sequence ID" value="RRT40422.1"/>
    <property type="molecule type" value="Genomic_DNA"/>
</dbReference>
<proteinExistence type="predicted"/>
<name>A0A426XLU9_ENSVE</name>
<sequence>MTARDTKTSRVGFTVKSRTTLLKTVSDFVVTSAGRRRRHGERELCFPFLPTHPQVFTKNHFAFSPVSSALRDLANNASVGDLHTKYMRRVSIFPSYGAVPVRCLSYIDDRVDFSGTKMLRTDVSVCNRHARKKPPPHTQKSIYPCSPTLLGV</sequence>
<comment type="caution">
    <text evidence="1">The sequence shown here is derived from an EMBL/GenBank/DDBJ whole genome shotgun (WGS) entry which is preliminary data.</text>
</comment>
<protein>
    <submittedName>
        <fullName evidence="1">Uncharacterized protein</fullName>
    </submittedName>
</protein>
<gene>
    <name evidence="1" type="ORF">B296_00046159</name>
</gene>
<organism evidence="1 2">
    <name type="scientific">Ensete ventricosum</name>
    <name type="common">Abyssinian banana</name>
    <name type="synonym">Musa ensete</name>
    <dbReference type="NCBI Taxonomy" id="4639"/>
    <lineage>
        <taxon>Eukaryota</taxon>
        <taxon>Viridiplantae</taxon>
        <taxon>Streptophyta</taxon>
        <taxon>Embryophyta</taxon>
        <taxon>Tracheophyta</taxon>
        <taxon>Spermatophyta</taxon>
        <taxon>Magnoliopsida</taxon>
        <taxon>Liliopsida</taxon>
        <taxon>Zingiberales</taxon>
        <taxon>Musaceae</taxon>
        <taxon>Ensete</taxon>
    </lineage>
</organism>